<proteinExistence type="predicted"/>
<protein>
    <submittedName>
        <fullName evidence="2">Uncharacterized protein</fullName>
    </submittedName>
</protein>
<evidence type="ECO:0000256" key="1">
    <source>
        <dbReference type="SAM" id="MobiDB-lite"/>
    </source>
</evidence>
<gene>
    <name evidence="2" type="ORF">MUK42_26375</name>
</gene>
<organism evidence="2 3">
    <name type="scientific">Musa troglodytarum</name>
    <name type="common">fe'i banana</name>
    <dbReference type="NCBI Taxonomy" id="320322"/>
    <lineage>
        <taxon>Eukaryota</taxon>
        <taxon>Viridiplantae</taxon>
        <taxon>Streptophyta</taxon>
        <taxon>Embryophyta</taxon>
        <taxon>Tracheophyta</taxon>
        <taxon>Spermatophyta</taxon>
        <taxon>Magnoliopsida</taxon>
        <taxon>Liliopsida</taxon>
        <taxon>Zingiberales</taxon>
        <taxon>Musaceae</taxon>
        <taxon>Musa</taxon>
    </lineage>
</organism>
<accession>A0A9E7H4Y4</accession>
<dbReference type="Proteomes" id="UP001055439">
    <property type="component" value="Chromosome 8"/>
</dbReference>
<dbReference type="AlphaFoldDB" id="A0A9E7H4Y4"/>
<dbReference type="PANTHER" id="PTHR34958:SF1">
    <property type="entry name" value="ARMADILLO-LIKE HELICAL DOMAIN-CONTAINING PROTEIN"/>
    <property type="match status" value="1"/>
</dbReference>
<feature type="region of interest" description="Disordered" evidence="1">
    <location>
        <begin position="1"/>
        <end position="50"/>
    </location>
</feature>
<reference evidence="2" key="1">
    <citation type="submission" date="2022-05" db="EMBL/GenBank/DDBJ databases">
        <title>The Musa troglodytarum L. genome provides insights into the mechanism of non-climacteric behaviour and enrichment of carotenoids.</title>
        <authorList>
            <person name="Wang J."/>
        </authorList>
    </citation>
    <scope>NUCLEOTIDE SEQUENCE</scope>
    <source>
        <tissue evidence="2">Leaf</tissue>
    </source>
</reference>
<dbReference type="OrthoDB" id="1905883at2759"/>
<keyword evidence="3" id="KW-1185">Reference proteome</keyword>
<dbReference type="EMBL" id="CP097510">
    <property type="protein sequence ID" value="URE24838.1"/>
    <property type="molecule type" value="Genomic_DNA"/>
</dbReference>
<evidence type="ECO:0000313" key="2">
    <source>
        <dbReference type="EMBL" id="URE24838.1"/>
    </source>
</evidence>
<sequence length="444" mass="49015">MPVEEALPGSSKRPLSYSPSRSPASTRLFGVPPRRPAPQTSAAKKPPEPLRRAVADCLSPAAPHLHGNPSTVASEAARILRDFMANPSTTDMAYTMLVEHALAERDRSEQQPLKLSFAEIHEVIAEVCSESTTSNANALIATSQSNHVGQPATDVAISVLIKLVIDMYMLDPGTATPLALCMLEGMLGSQRVASRARAFDFILNLGVHAQLLEPMLLEDPQSSEVVKPLQEPYINNEEQPGTPGKMNTGSSMQQRIFSAVDNFESWILVILFEILRLLVQVIQTLLEISSEYSWAEVVHCKLICMMTNMLYQTSNESADDVPEIPTFLVQQVDRLGGIDFICIEYIRANSREEKHLLFLVLFDYVVHQINEICLASGASVYTDDDIQPLVAMLMLANAPEAFYIAIKHGMEGIGEILKRSISVALLRSSNYERQNMNLLSSVMF</sequence>
<evidence type="ECO:0000313" key="3">
    <source>
        <dbReference type="Proteomes" id="UP001055439"/>
    </source>
</evidence>
<name>A0A9E7H4Y4_9LILI</name>
<dbReference type="PANTHER" id="PTHR34958">
    <property type="entry name" value="CONDITIONAL LOSS-OF-GROWTH 1"/>
    <property type="match status" value="1"/>
</dbReference>